<feature type="domain" description="Glycosyl transferase family 1" evidence="3">
    <location>
        <begin position="189"/>
        <end position="345"/>
    </location>
</feature>
<name>A0ABP6LP36_9MICC</name>
<evidence type="ECO:0000313" key="4">
    <source>
        <dbReference type="EMBL" id="GAA3050038.1"/>
    </source>
</evidence>
<reference evidence="5" key="1">
    <citation type="journal article" date="2019" name="Int. J. Syst. Evol. Microbiol.">
        <title>The Global Catalogue of Microorganisms (GCM) 10K type strain sequencing project: providing services to taxonomists for standard genome sequencing and annotation.</title>
        <authorList>
            <consortium name="The Broad Institute Genomics Platform"/>
            <consortium name="The Broad Institute Genome Sequencing Center for Infectious Disease"/>
            <person name="Wu L."/>
            <person name="Ma J."/>
        </authorList>
    </citation>
    <scope>NUCLEOTIDE SEQUENCE [LARGE SCALE GENOMIC DNA]</scope>
    <source>
        <strain evidence="5">JCM 14309</strain>
    </source>
</reference>
<feature type="compositionally biased region" description="Polar residues" evidence="2">
    <location>
        <begin position="129"/>
        <end position="139"/>
    </location>
</feature>
<keyword evidence="5" id="KW-1185">Reference proteome</keyword>
<dbReference type="PANTHER" id="PTHR46401">
    <property type="entry name" value="GLYCOSYLTRANSFERASE WBBK-RELATED"/>
    <property type="match status" value="1"/>
</dbReference>
<dbReference type="Pfam" id="PF00534">
    <property type="entry name" value="Glycos_transf_1"/>
    <property type="match status" value="1"/>
</dbReference>
<proteinExistence type="predicted"/>
<keyword evidence="1" id="KW-0808">Transferase</keyword>
<protein>
    <submittedName>
        <fullName evidence="4">Glycosyltransferase family 4 protein</fullName>
    </submittedName>
</protein>
<feature type="region of interest" description="Disordered" evidence="2">
    <location>
        <begin position="114"/>
        <end position="140"/>
    </location>
</feature>
<dbReference type="SUPFAM" id="SSF53756">
    <property type="entry name" value="UDP-Glycosyltransferase/glycogen phosphorylase"/>
    <property type="match status" value="1"/>
</dbReference>
<evidence type="ECO:0000256" key="1">
    <source>
        <dbReference type="ARBA" id="ARBA00022679"/>
    </source>
</evidence>
<gene>
    <name evidence="4" type="ORF">GCM10010529_00200</name>
</gene>
<evidence type="ECO:0000259" key="3">
    <source>
        <dbReference type="Pfam" id="PF00534"/>
    </source>
</evidence>
<dbReference type="Proteomes" id="UP001500236">
    <property type="component" value="Unassembled WGS sequence"/>
</dbReference>
<organism evidence="4 5">
    <name type="scientific">Nesterenkonia aethiopica</name>
    <dbReference type="NCBI Taxonomy" id="269144"/>
    <lineage>
        <taxon>Bacteria</taxon>
        <taxon>Bacillati</taxon>
        <taxon>Actinomycetota</taxon>
        <taxon>Actinomycetes</taxon>
        <taxon>Micrococcales</taxon>
        <taxon>Micrococcaceae</taxon>
        <taxon>Nesterenkonia</taxon>
    </lineage>
</organism>
<dbReference type="CDD" id="cd03801">
    <property type="entry name" value="GT4_PimA-like"/>
    <property type="match status" value="1"/>
</dbReference>
<dbReference type="EMBL" id="BAAAVT010000001">
    <property type="protein sequence ID" value="GAA3050038.1"/>
    <property type="molecule type" value="Genomic_DNA"/>
</dbReference>
<comment type="caution">
    <text evidence="4">The sequence shown here is derived from an EMBL/GenBank/DDBJ whole genome shotgun (WGS) entry which is preliminary data.</text>
</comment>
<accession>A0ABP6LP36</accession>
<dbReference type="InterPro" id="IPR001296">
    <property type="entry name" value="Glyco_trans_1"/>
</dbReference>
<evidence type="ECO:0000256" key="2">
    <source>
        <dbReference type="SAM" id="MobiDB-lite"/>
    </source>
</evidence>
<evidence type="ECO:0000313" key="5">
    <source>
        <dbReference type="Proteomes" id="UP001500236"/>
    </source>
</evidence>
<sequence length="370" mass="39665">MTPPDRLIWVEPDLPGPSGGSLYNARVIAGLDRLGLPTEVLRIPGAWPSPDEDSRAALRTTLAARRTQHPAAAVVVDGLIGSAAPELFSPDPNGQARPVADMLLIHLPLEAEHERPGTEPAQVPGPAPSDQSSAEQRAVTSAARVVTTSQWAAEDLHRRHGRDDVDVVVPGVDRPDAGRMAATQAVERRAGPWRLTVAASLTPRKNHLLLAEALAALLDQPWVLQVAGPGGETDHGSHVLTVLRRRLPGRVIHHGPLTPAQMKALWEDTDLVLLPSWAETYGMVVVEACAHGVPGIVSAGTGAVEALGAAGDVADPGRPEQWALRLRRWMEDPSLRGRWAEAARTRADSLPTWEKTANHWRRLIGSLPNG</sequence>
<dbReference type="Gene3D" id="3.40.50.2000">
    <property type="entry name" value="Glycogen Phosphorylase B"/>
    <property type="match status" value="2"/>
</dbReference>
<dbReference type="PANTHER" id="PTHR46401:SF2">
    <property type="entry name" value="GLYCOSYLTRANSFERASE WBBK-RELATED"/>
    <property type="match status" value="1"/>
</dbReference>
<dbReference type="RefSeq" id="WP_344682271.1">
    <property type="nucleotide sequence ID" value="NZ_BAAAVT010000001.1"/>
</dbReference>